<dbReference type="InterPro" id="IPR019692">
    <property type="entry name" value="CFP-6_PH"/>
</dbReference>
<accession>A0A853AAM2</accession>
<name>A0A853AAM2_9ACTN</name>
<organism evidence="3 4">
    <name type="scientific">Allostreptomyces psammosilenae</name>
    <dbReference type="NCBI Taxonomy" id="1892865"/>
    <lineage>
        <taxon>Bacteria</taxon>
        <taxon>Bacillati</taxon>
        <taxon>Actinomycetota</taxon>
        <taxon>Actinomycetes</taxon>
        <taxon>Kitasatosporales</taxon>
        <taxon>Streptomycetaceae</taxon>
        <taxon>Allostreptomyces</taxon>
    </lineage>
</organism>
<feature type="transmembrane region" description="Helical" evidence="1">
    <location>
        <begin position="205"/>
        <end position="225"/>
    </location>
</feature>
<dbReference type="EMBL" id="JACBZD010000002">
    <property type="protein sequence ID" value="NYI07671.1"/>
    <property type="molecule type" value="Genomic_DNA"/>
</dbReference>
<evidence type="ECO:0000256" key="1">
    <source>
        <dbReference type="SAM" id="Phobius"/>
    </source>
</evidence>
<dbReference type="Pfam" id="PF10756">
    <property type="entry name" value="bPH_6"/>
    <property type="match status" value="1"/>
</dbReference>
<evidence type="ECO:0000313" key="3">
    <source>
        <dbReference type="EMBL" id="NYI07671.1"/>
    </source>
</evidence>
<protein>
    <recommendedName>
        <fullName evidence="2">Low molecular weight protein antigen 6 PH domain-containing protein</fullName>
    </recommendedName>
</protein>
<sequence length="231" mass="25032">MAVEALPREYRARAGRTASLCVAAGLGTVPPLLPLLLVEGVPGWVGVVGVVLVAGLIGSLAFAASRCGTVVDLDGIRVRGVFRSTRLRWAEIQALHAEEELTAVVRRYGPRVIANAYRSDGRRVPLRYVDDVHVSSVRDEVELMRAAWAALRGPDWRPSAEVSLRIARRDAARTGLLAGMFWGTAALIGTGTLSMFMPAGEVPDWLLAVLVLAVPLAVFLLVWLASYRRNR</sequence>
<proteinExistence type="predicted"/>
<keyword evidence="1" id="KW-0472">Membrane</keyword>
<reference evidence="3 4" key="1">
    <citation type="submission" date="2020-07" db="EMBL/GenBank/DDBJ databases">
        <title>Sequencing the genomes of 1000 actinobacteria strains.</title>
        <authorList>
            <person name="Klenk H.-P."/>
        </authorList>
    </citation>
    <scope>NUCLEOTIDE SEQUENCE [LARGE SCALE GENOMIC DNA]</scope>
    <source>
        <strain evidence="3 4">DSM 42178</strain>
    </source>
</reference>
<feature type="transmembrane region" description="Helical" evidence="1">
    <location>
        <begin position="44"/>
        <end position="64"/>
    </location>
</feature>
<feature type="transmembrane region" description="Helical" evidence="1">
    <location>
        <begin position="20"/>
        <end position="38"/>
    </location>
</feature>
<evidence type="ECO:0000313" key="4">
    <source>
        <dbReference type="Proteomes" id="UP000567795"/>
    </source>
</evidence>
<dbReference type="AlphaFoldDB" id="A0A853AAM2"/>
<keyword evidence="1" id="KW-0812">Transmembrane</keyword>
<keyword evidence="4" id="KW-1185">Reference proteome</keyword>
<keyword evidence="1" id="KW-1133">Transmembrane helix</keyword>
<evidence type="ECO:0000259" key="2">
    <source>
        <dbReference type="Pfam" id="PF10756"/>
    </source>
</evidence>
<dbReference type="RefSeq" id="WP_179816639.1">
    <property type="nucleotide sequence ID" value="NZ_JACBZD010000002.1"/>
</dbReference>
<feature type="transmembrane region" description="Helical" evidence="1">
    <location>
        <begin position="175"/>
        <end position="199"/>
    </location>
</feature>
<gene>
    <name evidence="3" type="ORF">FHU37_004700</name>
</gene>
<comment type="caution">
    <text evidence="3">The sequence shown here is derived from an EMBL/GenBank/DDBJ whole genome shotgun (WGS) entry which is preliminary data.</text>
</comment>
<dbReference type="Proteomes" id="UP000567795">
    <property type="component" value="Unassembled WGS sequence"/>
</dbReference>
<feature type="domain" description="Low molecular weight protein antigen 6 PH" evidence="2">
    <location>
        <begin position="66"/>
        <end position="131"/>
    </location>
</feature>